<evidence type="ECO:0000313" key="11">
    <source>
        <dbReference type="Proteomes" id="UP000182858"/>
    </source>
</evidence>
<dbReference type="Gene3D" id="1.10.760.10">
    <property type="entry name" value="Cytochrome c-like domain"/>
    <property type="match status" value="2"/>
</dbReference>
<evidence type="ECO:0000256" key="2">
    <source>
        <dbReference type="ARBA" id="ARBA00022448"/>
    </source>
</evidence>
<sequence>MRGAINRSQLTLALCVVALMGCSHTSDRASQKISTMPALALVDNVCALCHGLTGESVSPTFPKLAGQQKDYLKAQLTEFKNHSRMSKAATEYMWGFTHLTDTQIAELADYFAAQPPMQALAEAPDVRGELIFRRGVPDAGIAQCSACHGAQGQGQGLTPRVAGQHAAYMVSQLKVFQQADLRLRGDLTSEIAHTLSDADAESVAQYMATLGRAP</sequence>
<dbReference type="Proteomes" id="UP000182858">
    <property type="component" value="Chromosome I"/>
</dbReference>
<evidence type="ECO:0000313" key="10">
    <source>
        <dbReference type="EMBL" id="SDE96791.1"/>
    </source>
</evidence>
<evidence type="ECO:0000256" key="7">
    <source>
        <dbReference type="ARBA" id="ARBA00023004"/>
    </source>
</evidence>
<dbReference type="Pfam" id="PF00034">
    <property type="entry name" value="Cytochrom_C"/>
    <property type="match status" value="2"/>
</dbReference>
<name>A0ABY0N8A1_9PSED</name>
<dbReference type="PANTHER" id="PTHR33751">
    <property type="entry name" value="CBB3-TYPE CYTOCHROME C OXIDASE SUBUNIT FIXP"/>
    <property type="match status" value="1"/>
</dbReference>
<evidence type="ECO:0000256" key="6">
    <source>
        <dbReference type="ARBA" id="ARBA00022982"/>
    </source>
</evidence>
<keyword evidence="6" id="KW-0249">Electron transport</keyword>
<accession>A0ABY0N8A1</accession>
<dbReference type="PANTHER" id="PTHR33751:SF9">
    <property type="entry name" value="CYTOCHROME C4"/>
    <property type="match status" value="1"/>
</dbReference>
<organism evidence="10 11">
    <name type="scientific">Pseudomonas extremaustralis</name>
    <dbReference type="NCBI Taxonomy" id="359110"/>
    <lineage>
        <taxon>Bacteria</taxon>
        <taxon>Pseudomonadati</taxon>
        <taxon>Pseudomonadota</taxon>
        <taxon>Gammaproteobacteria</taxon>
        <taxon>Pseudomonadales</taxon>
        <taxon>Pseudomonadaceae</taxon>
        <taxon>Pseudomonas</taxon>
    </lineage>
</organism>
<keyword evidence="11" id="KW-1185">Reference proteome</keyword>
<dbReference type="InterPro" id="IPR050597">
    <property type="entry name" value="Cytochrome_c_Oxidase_Subunit"/>
</dbReference>
<dbReference type="EMBL" id="LT629689">
    <property type="protein sequence ID" value="SDE96791.1"/>
    <property type="molecule type" value="Genomic_DNA"/>
</dbReference>
<dbReference type="InterPro" id="IPR036909">
    <property type="entry name" value="Cyt_c-like_dom_sf"/>
</dbReference>
<keyword evidence="7 8" id="KW-0408">Iron</keyword>
<keyword evidence="4 8" id="KW-0479">Metal-binding</keyword>
<dbReference type="InterPro" id="IPR024167">
    <property type="entry name" value="Cytochrome_c4-like"/>
</dbReference>
<keyword evidence="2" id="KW-0813">Transport</keyword>
<keyword evidence="3 8" id="KW-0349">Heme</keyword>
<keyword evidence="5" id="KW-0574">Periplasm</keyword>
<evidence type="ECO:0000256" key="4">
    <source>
        <dbReference type="ARBA" id="ARBA00022723"/>
    </source>
</evidence>
<dbReference type="RefSeq" id="WP_042946406.1">
    <property type="nucleotide sequence ID" value="NZ_CP091043.1"/>
</dbReference>
<comment type="subcellular location">
    <subcellularLocation>
        <location evidence="1">Periplasm</location>
    </subcellularLocation>
</comment>
<feature type="domain" description="Cytochrome c" evidence="9">
    <location>
        <begin position="33"/>
        <end position="115"/>
    </location>
</feature>
<dbReference type="PROSITE" id="PS51007">
    <property type="entry name" value="CYTC"/>
    <property type="match status" value="2"/>
</dbReference>
<dbReference type="GeneID" id="78553050"/>
<reference evidence="10 11" key="1">
    <citation type="submission" date="2016-10" db="EMBL/GenBank/DDBJ databases">
        <authorList>
            <person name="Varghese N."/>
            <person name="Submissions S."/>
        </authorList>
    </citation>
    <scope>NUCLEOTIDE SEQUENCE [LARGE SCALE GENOMIC DNA]</scope>
    <source>
        <strain evidence="10 11">DSM 17835</strain>
    </source>
</reference>
<evidence type="ECO:0000256" key="8">
    <source>
        <dbReference type="PROSITE-ProRule" id="PRU00433"/>
    </source>
</evidence>
<dbReference type="SUPFAM" id="SSF46626">
    <property type="entry name" value="Cytochrome c"/>
    <property type="match status" value="2"/>
</dbReference>
<evidence type="ECO:0000256" key="1">
    <source>
        <dbReference type="ARBA" id="ARBA00004418"/>
    </source>
</evidence>
<dbReference type="InterPro" id="IPR009056">
    <property type="entry name" value="Cyt_c-like_dom"/>
</dbReference>
<gene>
    <name evidence="10" type="ORF">SAMN05216591_1554</name>
</gene>
<dbReference type="PROSITE" id="PS51257">
    <property type="entry name" value="PROKAR_LIPOPROTEIN"/>
    <property type="match status" value="1"/>
</dbReference>
<protein>
    <submittedName>
        <fullName evidence="10">Cytochrome c553</fullName>
    </submittedName>
</protein>
<proteinExistence type="predicted"/>
<dbReference type="PIRSF" id="PIRSF000005">
    <property type="entry name" value="Cytochrome_c4"/>
    <property type="match status" value="1"/>
</dbReference>
<feature type="domain" description="Cytochrome c" evidence="9">
    <location>
        <begin position="123"/>
        <end position="211"/>
    </location>
</feature>
<evidence type="ECO:0000256" key="3">
    <source>
        <dbReference type="ARBA" id="ARBA00022617"/>
    </source>
</evidence>
<evidence type="ECO:0000259" key="9">
    <source>
        <dbReference type="PROSITE" id="PS51007"/>
    </source>
</evidence>
<evidence type="ECO:0000256" key="5">
    <source>
        <dbReference type="ARBA" id="ARBA00022764"/>
    </source>
</evidence>